<name>A0AAN5CRY3_9BILA</name>
<feature type="non-terminal residue" evidence="1">
    <location>
        <position position="130"/>
    </location>
</feature>
<keyword evidence="2" id="KW-1185">Reference proteome</keyword>
<reference evidence="2" key="1">
    <citation type="submission" date="2022-10" db="EMBL/GenBank/DDBJ databases">
        <title>Genome assembly of Pristionchus species.</title>
        <authorList>
            <person name="Yoshida K."/>
            <person name="Sommer R.J."/>
        </authorList>
    </citation>
    <scope>NUCLEOTIDE SEQUENCE [LARGE SCALE GENOMIC DNA]</scope>
    <source>
        <strain evidence="2">RS5460</strain>
    </source>
</reference>
<protein>
    <recommendedName>
        <fullName evidence="3">Trypsin</fullName>
    </recommendedName>
</protein>
<proteinExistence type="predicted"/>
<accession>A0AAN5CRY3</accession>
<comment type="caution">
    <text evidence="1">The sequence shown here is derived from an EMBL/GenBank/DDBJ whole genome shotgun (WGS) entry which is preliminary data.</text>
</comment>
<gene>
    <name evidence="1" type="ORF">PMAYCL1PPCAC_19866</name>
</gene>
<dbReference type="EMBL" id="BTRK01000004">
    <property type="protein sequence ID" value="GMR49671.1"/>
    <property type="molecule type" value="Genomic_DNA"/>
</dbReference>
<sequence length="130" mass="15155">ASWYATVWNVDKNIEYGAVIITQRHVITVKQAVTKIVNGEEIVTDNYNLQVIPIIRKYGEKSTVYKVQRTLIPVRLRDEFEKPVLLNLVIVQVDPDFHENVTYACLTSNGRYPHPPFEYIARRFKIHIIT</sequence>
<evidence type="ECO:0008006" key="3">
    <source>
        <dbReference type="Google" id="ProtNLM"/>
    </source>
</evidence>
<feature type="non-terminal residue" evidence="1">
    <location>
        <position position="1"/>
    </location>
</feature>
<evidence type="ECO:0000313" key="1">
    <source>
        <dbReference type="EMBL" id="GMR49671.1"/>
    </source>
</evidence>
<dbReference type="AlphaFoldDB" id="A0AAN5CRY3"/>
<evidence type="ECO:0000313" key="2">
    <source>
        <dbReference type="Proteomes" id="UP001328107"/>
    </source>
</evidence>
<dbReference type="Proteomes" id="UP001328107">
    <property type="component" value="Unassembled WGS sequence"/>
</dbReference>
<organism evidence="1 2">
    <name type="scientific">Pristionchus mayeri</name>
    <dbReference type="NCBI Taxonomy" id="1317129"/>
    <lineage>
        <taxon>Eukaryota</taxon>
        <taxon>Metazoa</taxon>
        <taxon>Ecdysozoa</taxon>
        <taxon>Nematoda</taxon>
        <taxon>Chromadorea</taxon>
        <taxon>Rhabditida</taxon>
        <taxon>Rhabditina</taxon>
        <taxon>Diplogasteromorpha</taxon>
        <taxon>Diplogasteroidea</taxon>
        <taxon>Neodiplogasteridae</taxon>
        <taxon>Pristionchus</taxon>
    </lineage>
</organism>